<evidence type="ECO:0000256" key="1">
    <source>
        <dbReference type="SAM" id="MobiDB-lite"/>
    </source>
</evidence>
<dbReference type="PANTHER" id="PTHR37827">
    <property type="entry name" value="TUDOR DOMAIN-CONTAINING PROTEIN"/>
    <property type="match status" value="1"/>
</dbReference>
<dbReference type="PANTHER" id="PTHR37827:SF1">
    <property type="entry name" value="HNH DOMAIN-CONTAINING PROTEIN"/>
    <property type="match status" value="1"/>
</dbReference>
<accession>A0AAN6EVL7</accession>
<sequence>MHDSENANFDVFRDCLFSAIVEKSSGGAHARKSSRRSSLRKKNTAPETSLTGSEPSELVEFADYLAAEVFESLPDELQSLSHHAIQNDVALSDEWSLPLTLSVLEEVAARMPGEVNDSLTAYGLIEPPKTDLQSFIAPVLSAYIAAVTTQPPKWVETRTNACEICDRDWVPLTYHHLIPKQVHAKVLKRGWHEERHLNSVAWLCRACHSFVHQMASNEELARKWYTVELICSREDVEKWAEWVGRLPRQVPTTHFKMASINRESSNARDLAVEATISAALGAPEMLAAYRAGVGAYLQQAEQANVLDDVRSLEFEAEIRRRVTGALRLAGAGWGSLTQFNADSLRLLLGTLDNCQADLRQIWRLEAAGRTIELYESGEGLFVRHSGGGSWPMADQGNDPGQEEPVEGEEGSEGEGEVVEEAEEEGETASEREGSQDEPSVSAGGEDGADTRATATGGPRPWVCHVCIRHRGVMHKSSLVRHMKMVHNDFGFVPAEQ</sequence>
<evidence type="ECO:0000313" key="2">
    <source>
        <dbReference type="EMBL" id="KAJ8990745.1"/>
    </source>
</evidence>
<proteinExistence type="predicted"/>
<gene>
    <name evidence="2" type="ORF">HRR80_005521</name>
</gene>
<evidence type="ECO:0000313" key="3">
    <source>
        <dbReference type="Proteomes" id="UP001161757"/>
    </source>
</evidence>
<feature type="compositionally biased region" description="Basic residues" evidence="1">
    <location>
        <begin position="29"/>
        <end position="43"/>
    </location>
</feature>
<dbReference type="Proteomes" id="UP001161757">
    <property type="component" value="Unassembled WGS sequence"/>
</dbReference>
<feature type="compositionally biased region" description="Acidic residues" evidence="1">
    <location>
        <begin position="400"/>
        <end position="427"/>
    </location>
</feature>
<evidence type="ECO:0008006" key="4">
    <source>
        <dbReference type="Google" id="ProtNLM"/>
    </source>
</evidence>
<protein>
    <recommendedName>
        <fullName evidence="4">HNH domain-containing protein</fullName>
    </recommendedName>
</protein>
<feature type="region of interest" description="Disordered" evidence="1">
    <location>
        <begin position="385"/>
        <end position="460"/>
    </location>
</feature>
<organism evidence="2 3">
    <name type="scientific">Exophiala dermatitidis</name>
    <name type="common">Black yeast-like fungus</name>
    <name type="synonym">Wangiella dermatitidis</name>
    <dbReference type="NCBI Taxonomy" id="5970"/>
    <lineage>
        <taxon>Eukaryota</taxon>
        <taxon>Fungi</taxon>
        <taxon>Dikarya</taxon>
        <taxon>Ascomycota</taxon>
        <taxon>Pezizomycotina</taxon>
        <taxon>Eurotiomycetes</taxon>
        <taxon>Chaetothyriomycetidae</taxon>
        <taxon>Chaetothyriales</taxon>
        <taxon>Herpotrichiellaceae</taxon>
        <taxon>Exophiala</taxon>
    </lineage>
</organism>
<dbReference type="EMBL" id="JAJGCB010000010">
    <property type="protein sequence ID" value="KAJ8990745.1"/>
    <property type="molecule type" value="Genomic_DNA"/>
</dbReference>
<reference evidence="2" key="1">
    <citation type="submission" date="2023-01" db="EMBL/GenBank/DDBJ databases">
        <title>Exophiala dermititidis isolated from Cystic Fibrosis Patient.</title>
        <authorList>
            <person name="Kurbessoian T."/>
            <person name="Crocker A."/>
            <person name="Murante D."/>
            <person name="Hogan D.A."/>
            <person name="Stajich J.E."/>
        </authorList>
    </citation>
    <scope>NUCLEOTIDE SEQUENCE</scope>
    <source>
        <strain evidence="2">Ex8</strain>
    </source>
</reference>
<feature type="region of interest" description="Disordered" evidence="1">
    <location>
        <begin position="28"/>
        <end position="54"/>
    </location>
</feature>
<comment type="caution">
    <text evidence="2">The sequence shown here is derived from an EMBL/GenBank/DDBJ whole genome shotgun (WGS) entry which is preliminary data.</text>
</comment>
<feature type="compositionally biased region" description="Polar residues" evidence="1">
    <location>
        <begin position="45"/>
        <end position="54"/>
    </location>
</feature>
<name>A0AAN6EVL7_EXODE</name>
<dbReference type="AlphaFoldDB" id="A0AAN6EVL7"/>